<evidence type="ECO:0000259" key="4">
    <source>
        <dbReference type="PROSITE" id="PS50111"/>
    </source>
</evidence>
<dbReference type="Gene3D" id="1.10.8.500">
    <property type="entry name" value="HAMP domain in histidine kinase"/>
    <property type="match status" value="1"/>
</dbReference>
<keyword evidence="7" id="KW-1185">Reference proteome</keyword>
<sequence>MPQFRSLRSRIMAGFLAVLGLPLAGFGTTLVIARGFRAEQAELASAVALSRKAAAADVLNRDAQLRLRTYLSTGLARDRDAMVEGLRNLAAEVAGAGQVEPAGALTQQTAATVAAISKAFDLAAELEQAVAALANPATAFGDSAARTAEAGLVAAALQIQGSVGLIAGQAAKAVGGGQARALAAFGEEARRLREAAAAAEAHPAATNRLRKLAGALAESLTTTSQAVARYQAALEAREVAIKALDAQLARVAASAAAAAGAADAHFAAELQATDAAADQLLYTLLASALGTCAAGLALASLLGASIARPILRLTGTIGDLARGDLAVEVGGTARRDEIGQIARAVAVLREGAAERVRLEEENRAEQSGRQRRADLVDRLVRQFEERMTGSLTVVTAAAEELDATAQAMTNVASSTNQQAVASSAAAEQTSANVQTVAAAAEQMVASLKEIERQVQHSRAVAGDAAREAQATDAAMESLMRAADRIGHAVTLISSVAGQTNLLALNATIEAARAGEAGRGFAVVAAEVKQLAGQTARATEEISGQIAAIQEATGQAAAAMQQIGRTIVAVNDITGTIATTVVEQTTATHEIARNAGEAARGTRDVSANVAHVLASATETGGAAEQVLAAAGDLSVQALTVKRDVDDFLGAIRAA</sequence>
<dbReference type="PANTHER" id="PTHR32089:SF112">
    <property type="entry name" value="LYSOZYME-LIKE PROTEIN-RELATED"/>
    <property type="match status" value="1"/>
</dbReference>
<evidence type="ECO:0000313" key="6">
    <source>
        <dbReference type="EMBL" id="GJD50727.1"/>
    </source>
</evidence>
<evidence type="ECO:0000256" key="3">
    <source>
        <dbReference type="PROSITE-ProRule" id="PRU00284"/>
    </source>
</evidence>
<protein>
    <recommendedName>
        <fullName evidence="8">Methyl-accepting chemotaxis protein</fullName>
    </recommendedName>
</protein>
<dbReference type="Gene3D" id="1.10.287.950">
    <property type="entry name" value="Methyl-accepting chemotaxis protein"/>
    <property type="match status" value="1"/>
</dbReference>
<feature type="domain" description="HAMP" evidence="5">
    <location>
        <begin position="304"/>
        <end position="357"/>
    </location>
</feature>
<evidence type="ECO:0008006" key="8">
    <source>
        <dbReference type="Google" id="ProtNLM"/>
    </source>
</evidence>
<evidence type="ECO:0000313" key="7">
    <source>
        <dbReference type="Proteomes" id="UP001055167"/>
    </source>
</evidence>
<keyword evidence="1 3" id="KW-0807">Transducer</keyword>
<evidence type="ECO:0000256" key="2">
    <source>
        <dbReference type="ARBA" id="ARBA00029447"/>
    </source>
</evidence>
<dbReference type="Pfam" id="PF00672">
    <property type="entry name" value="HAMP"/>
    <property type="match status" value="1"/>
</dbReference>
<dbReference type="EMBL" id="BPQH01000010">
    <property type="protein sequence ID" value="GJD50727.1"/>
    <property type="molecule type" value="Genomic_DNA"/>
</dbReference>
<dbReference type="Proteomes" id="UP001055167">
    <property type="component" value="Unassembled WGS sequence"/>
</dbReference>
<dbReference type="InterPro" id="IPR003660">
    <property type="entry name" value="HAMP_dom"/>
</dbReference>
<name>A0ABQ4QZ87_9HYPH</name>
<dbReference type="PRINTS" id="PR00260">
    <property type="entry name" value="CHEMTRNSDUCR"/>
</dbReference>
<dbReference type="PROSITE" id="PS50111">
    <property type="entry name" value="CHEMOTAXIS_TRANSDUC_2"/>
    <property type="match status" value="1"/>
</dbReference>
<dbReference type="SUPFAM" id="SSF58104">
    <property type="entry name" value="Methyl-accepting chemotaxis protein (MCP) signaling domain"/>
    <property type="match status" value="1"/>
</dbReference>
<evidence type="ECO:0000256" key="1">
    <source>
        <dbReference type="ARBA" id="ARBA00023224"/>
    </source>
</evidence>
<dbReference type="SMART" id="SM00304">
    <property type="entry name" value="HAMP"/>
    <property type="match status" value="1"/>
</dbReference>
<dbReference type="InterPro" id="IPR004090">
    <property type="entry name" value="Chemotax_Me-accpt_rcpt"/>
</dbReference>
<reference evidence="6" key="1">
    <citation type="journal article" date="2021" name="Front. Microbiol.">
        <title>Comprehensive Comparative Genomics and Phenotyping of Methylobacterium Species.</title>
        <authorList>
            <person name="Alessa O."/>
            <person name="Ogura Y."/>
            <person name="Fujitani Y."/>
            <person name="Takami H."/>
            <person name="Hayashi T."/>
            <person name="Sahin N."/>
            <person name="Tani A."/>
        </authorList>
    </citation>
    <scope>NUCLEOTIDE SEQUENCE</scope>
    <source>
        <strain evidence="6">KCTC 52305</strain>
    </source>
</reference>
<gene>
    <name evidence="6" type="ORF">OPKNFCMD_3472</name>
</gene>
<accession>A0ABQ4QZ87</accession>
<dbReference type="RefSeq" id="WP_238313555.1">
    <property type="nucleotide sequence ID" value="NZ_BPQH01000010.1"/>
</dbReference>
<comment type="caution">
    <text evidence="6">The sequence shown here is derived from an EMBL/GenBank/DDBJ whole genome shotgun (WGS) entry which is preliminary data.</text>
</comment>
<dbReference type="PROSITE" id="PS50885">
    <property type="entry name" value="HAMP"/>
    <property type="match status" value="1"/>
</dbReference>
<feature type="domain" description="Methyl-accepting transducer" evidence="4">
    <location>
        <begin position="397"/>
        <end position="633"/>
    </location>
</feature>
<dbReference type="Pfam" id="PF00015">
    <property type="entry name" value="MCPsignal"/>
    <property type="match status" value="1"/>
</dbReference>
<dbReference type="SMART" id="SM00283">
    <property type="entry name" value="MA"/>
    <property type="match status" value="1"/>
</dbReference>
<dbReference type="CDD" id="cd06225">
    <property type="entry name" value="HAMP"/>
    <property type="match status" value="1"/>
</dbReference>
<dbReference type="PANTHER" id="PTHR32089">
    <property type="entry name" value="METHYL-ACCEPTING CHEMOTAXIS PROTEIN MCPB"/>
    <property type="match status" value="1"/>
</dbReference>
<comment type="similarity">
    <text evidence="2">Belongs to the methyl-accepting chemotaxis (MCP) protein family.</text>
</comment>
<organism evidence="6 7">
    <name type="scientific">Methylobacterium crusticola</name>
    <dbReference type="NCBI Taxonomy" id="1697972"/>
    <lineage>
        <taxon>Bacteria</taxon>
        <taxon>Pseudomonadati</taxon>
        <taxon>Pseudomonadota</taxon>
        <taxon>Alphaproteobacteria</taxon>
        <taxon>Hyphomicrobiales</taxon>
        <taxon>Methylobacteriaceae</taxon>
        <taxon>Methylobacterium</taxon>
    </lineage>
</organism>
<evidence type="ECO:0000259" key="5">
    <source>
        <dbReference type="PROSITE" id="PS50885"/>
    </source>
</evidence>
<proteinExistence type="inferred from homology"/>
<reference evidence="6" key="2">
    <citation type="submission" date="2021-08" db="EMBL/GenBank/DDBJ databases">
        <authorList>
            <person name="Tani A."/>
            <person name="Ola A."/>
            <person name="Ogura Y."/>
            <person name="Katsura K."/>
            <person name="Hayashi T."/>
        </authorList>
    </citation>
    <scope>NUCLEOTIDE SEQUENCE</scope>
    <source>
        <strain evidence="6">KCTC 52305</strain>
    </source>
</reference>
<dbReference type="InterPro" id="IPR004089">
    <property type="entry name" value="MCPsignal_dom"/>
</dbReference>